<dbReference type="OrthoDB" id="7057360at2"/>
<gene>
    <name evidence="1" type="ORF">DSM01_1317</name>
    <name evidence="2" type="ORF">SAMN04487999_2024</name>
</gene>
<reference evidence="3" key="1">
    <citation type="submission" date="2016-11" db="EMBL/GenBank/DDBJ databases">
        <authorList>
            <person name="Varghese N."/>
            <person name="Submissions S."/>
        </authorList>
    </citation>
    <scope>NUCLEOTIDE SEQUENCE [LARGE SCALE GENOMIC DNA]</scope>
    <source>
        <strain evidence="3">DSM 19859</strain>
    </source>
</reference>
<reference evidence="2" key="2">
    <citation type="submission" date="2016-11" db="EMBL/GenBank/DDBJ databases">
        <authorList>
            <person name="Jaros S."/>
            <person name="Januszkiewicz K."/>
            <person name="Wedrychowicz H."/>
        </authorList>
    </citation>
    <scope>NUCLEOTIDE SEQUENCE [LARGE SCALE GENOMIC DNA]</scope>
    <source>
        <strain evidence="2">DSM 19859</strain>
    </source>
</reference>
<dbReference type="Proteomes" id="UP000290037">
    <property type="component" value="Unassembled WGS sequence"/>
</dbReference>
<dbReference type="STRING" id="573501.SAMN04487999_2024"/>
<organism evidence="2 3">
    <name type="scientific">Leeuwenhoekiella palythoae</name>
    <dbReference type="NCBI Taxonomy" id="573501"/>
    <lineage>
        <taxon>Bacteria</taxon>
        <taxon>Pseudomonadati</taxon>
        <taxon>Bacteroidota</taxon>
        <taxon>Flavobacteriia</taxon>
        <taxon>Flavobacteriales</taxon>
        <taxon>Flavobacteriaceae</taxon>
        <taxon>Leeuwenhoekiella</taxon>
    </lineage>
</organism>
<dbReference type="EMBL" id="QOVN01000002">
    <property type="protein sequence ID" value="RXG30567.1"/>
    <property type="molecule type" value="Genomic_DNA"/>
</dbReference>
<evidence type="ECO:0000313" key="3">
    <source>
        <dbReference type="Proteomes" id="UP000184240"/>
    </source>
</evidence>
<name>A0A1M5Y8R0_9FLAO</name>
<protein>
    <submittedName>
        <fullName evidence="2">Uncharacterized protein</fullName>
    </submittedName>
</protein>
<dbReference type="Proteomes" id="UP000184240">
    <property type="component" value="Unassembled WGS sequence"/>
</dbReference>
<sequence>MAEIENIKYFAILEEFETSDKLIKLGLGELQNINLDNDFYFLPFQLLSQGFERFMKAYICLGHFHKHGKLPNFKYLKNLGHDLEKLLNEIVENYYIDFNRPQFDLDNDFIQNDSDLKRLLYILSEFGKLSRYHNFDLITDNKKIGVNTKKLWQEFENTILNKNDYDKLMDFNLSQEVYQKITNHIIVVFEKFVSALSRQFIFKCLGQKGIQLSAITAFDFGMLYDKDFGKKDYRSQTTRYKETPKKVHKRTVIDEVQRKVNPDYKSKKIRKKEYEGDWPFYAEEIIIESRQKHWCTVTIDGFDYALNGSAKGRYKLENPHDAGMAILGKSLADFIKMALDLNKDKKH</sequence>
<evidence type="ECO:0000313" key="2">
    <source>
        <dbReference type="EMBL" id="SHI08461.1"/>
    </source>
</evidence>
<dbReference type="EMBL" id="FQXT01000003">
    <property type="protein sequence ID" value="SHI08461.1"/>
    <property type="molecule type" value="Genomic_DNA"/>
</dbReference>
<dbReference type="RefSeq" id="WP_072982700.1">
    <property type="nucleotide sequence ID" value="NZ_FQXT01000003.1"/>
</dbReference>
<accession>A0A1M5Y8R0</accession>
<keyword evidence="4" id="KW-1185">Reference proteome</keyword>
<dbReference type="AlphaFoldDB" id="A0A1M5Y8R0"/>
<evidence type="ECO:0000313" key="1">
    <source>
        <dbReference type="EMBL" id="RXG30567.1"/>
    </source>
</evidence>
<reference evidence="1 4" key="3">
    <citation type="submission" date="2018-07" db="EMBL/GenBank/DDBJ databases">
        <title>Leeuwenhoekiella genomics.</title>
        <authorList>
            <person name="Tahon G."/>
            <person name="Willems A."/>
        </authorList>
    </citation>
    <scope>NUCLEOTIDE SEQUENCE [LARGE SCALE GENOMIC DNA]</scope>
    <source>
        <strain evidence="1 4">LMG 24856</strain>
    </source>
</reference>
<proteinExistence type="predicted"/>
<evidence type="ECO:0000313" key="4">
    <source>
        <dbReference type="Proteomes" id="UP000290037"/>
    </source>
</evidence>